<evidence type="ECO:0000313" key="2">
    <source>
        <dbReference type="Proteomes" id="UP000320593"/>
    </source>
</evidence>
<keyword evidence="2" id="KW-1185">Reference proteome</keyword>
<reference evidence="1 2" key="1">
    <citation type="submission" date="2019-07" db="EMBL/GenBank/DDBJ databases">
        <title>Genomic Encyclopedia of Archaeal and Bacterial Type Strains, Phase II (KMG-II): from individual species to whole genera.</title>
        <authorList>
            <person name="Goeker M."/>
        </authorList>
    </citation>
    <scope>NUCLEOTIDE SEQUENCE [LARGE SCALE GENOMIC DNA]</scope>
    <source>
        <strain evidence="1 2">ATCC BAA-252</strain>
    </source>
</reference>
<dbReference type="AlphaFoldDB" id="A0A562TH60"/>
<dbReference type="EMBL" id="VLLF01000001">
    <property type="protein sequence ID" value="TWI92977.1"/>
    <property type="molecule type" value="Genomic_DNA"/>
</dbReference>
<accession>A0A562TH60</accession>
<protein>
    <submittedName>
        <fullName evidence="1">Uncharacterized protein</fullName>
    </submittedName>
</protein>
<comment type="caution">
    <text evidence="1">The sequence shown here is derived from an EMBL/GenBank/DDBJ whole genome shotgun (WGS) entry which is preliminary data.</text>
</comment>
<evidence type="ECO:0000313" key="1">
    <source>
        <dbReference type="EMBL" id="TWI92977.1"/>
    </source>
</evidence>
<name>A0A562TH60_9HYPH</name>
<dbReference type="Proteomes" id="UP000320593">
    <property type="component" value="Unassembled WGS sequence"/>
</dbReference>
<organism evidence="1 2">
    <name type="scientific">Roseibium hamelinense</name>
    <dbReference type="NCBI Taxonomy" id="150831"/>
    <lineage>
        <taxon>Bacteria</taxon>
        <taxon>Pseudomonadati</taxon>
        <taxon>Pseudomonadota</taxon>
        <taxon>Alphaproteobacteria</taxon>
        <taxon>Hyphomicrobiales</taxon>
        <taxon>Stappiaceae</taxon>
        <taxon>Roseibium</taxon>
    </lineage>
</organism>
<sequence>MIRITEKVCRNFKVIGLRLPCKGVMTGVCRTCSGKCGRLLVMMIIDLKKIAVSRSRNAATLVALCAIGSAGFMADASAQDLRHPQARMSLMNGSGDRVKIDGHSNCAGRWAQAWPAFLDPGRFFDNTLLSSFPNSVACQIRVSSPSGTAHCRYVVSRLKTTLAGPWKPGKVAVPVSRKFTCTSQLEHTGVAPGDFAITLDVQ</sequence>
<gene>
    <name evidence="1" type="ORF">JM93_00529</name>
</gene>
<proteinExistence type="predicted"/>